<dbReference type="Proteomes" id="UP000236311">
    <property type="component" value="Unassembled WGS sequence"/>
</dbReference>
<accession>A0A2K4ZC38</accession>
<dbReference type="RefSeq" id="WP_103238140.1">
    <property type="nucleotide sequence ID" value="NZ_JANJZD010000003.1"/>
</dbReference>
<evidence type="ECO:0008006" key="3">
    <source>
        <dbReference type="Google" id="ProtNLM"/>
    </source>
</evidence>
<name>A0A2K4ZC38_9FIRM</name>
<sequence length="557" mass="64138">MEKHYQKMVADTQDRVVKSLQMQISDRESPRYGGFADPTGIVQAKFAIYRIASMVAVYCNEDTRFYRNGRVFESIMTGLDYVSGVQHENGLFDYITCNFFSAPDTAFCIKKLLPVYQYLKGRQERTVGAELTVEESGILEKVESIVRRGAYGLLQGGFHTPNHRWAIASILMSCSRLFDCEEMEEAAFAYLNEGIDCNEDGEFAEKSAGNYNRINNDAMILLSEATGDSSYERNAVRNLRMMLTYWEPDDSIFTANSTRFDRDRLVYPGDYYIEYLKMGMKYDIPEFLQMCNTIFEIVNRQHINSPDFLIWFMLHPEYRSFEFTGSYHRPDFETFYQESGIARGQQGRFTYTVMNGKSNFLYLHNGSMKLEMKVAGSFCEHRAFQGQQMERVSRGEYHLSQTMRGWYYLPFAEKPLTSDWWKMDNASREKKLGPDMQIDVWVKEVKNGLDVRVKTSGVEGAPWRIELAFSGVDFLTNEYVDLPLTGSEVIVVKQGYTEVGNGRDALVAGPCFGEHHFTEGKEDSEAKTAGAATLYLTAYTPFDREIQIRDRMSQYQH</sequence>
<dbReference type="EMBL" id="OFSM01000003">
    <property type="protein sequence ID" value="SOY28029.1"/>
    <property type="molecule type" value="Genomic_DNA"/>
</dbReference>
<dbReference type="AlphaFoldDB" id="A0A2K4ZC38"/>
<proteinExistence type="predicted"/>
<organism evidence="1 2">
    <name type="scientific">Acetatifactor muris</name>
    <dbReference type="NCBI Taxonomy" id="879566"/>
    <lineage>
        <taxon>Bacteria</taxon>
        <taxon>Bacillati</taxon>
        <taxon>Bacillota</taxon>
        <taxon>Clostridia</taxon>
        <taxon>Lachnospirales</taxon>
        <taxon>Lachnospiraceae</taxon>
        <taxon>Acetatifactor</taxon>
    </lineage>
</organism>
<dbReference type="OrthoDB" id="1290722at2"/>
<reference evidence="1 2" key="1">
    <citation type="submission" date="2018-01" db="EMBL/GenBank/DDBJ databases">
        <authorList>
            <person name="Gaut B.S."/>
            <person name="Morton B.R."/>
            <person name="Clegg M.T."/>
            <person name="Duvall M.R."/>
        </authorList>
    </citation>
    <scope>NUCLEOTIDE SEQUENCE [LARGE SCALE GENOMIC DNA]</scope>
    <source>
        <strain evidence="1">GP69</strain>
    </source>
</reference>
<protein>
    <recommendedName>
        <fullName evidence="3">Heparinase II/III-like protein</fullName>
    </recommendedName>
</protein>
<evidence type="ECO:0000313" key="1">
    <source>
        <dbReference type="EMBL" id="SOY28029.1"/>
    </source>
</evidence>
<keyword evidence="2" id="KW-1185">Reference proteome</keyword>
<gene>
    <name evidence="1" type="ORF">AMURIS_00734</name>
</gene>
<evidence type="ECO:0000313" key="2">
    <source>
        <dbReference type="Proteomes" id="UP000236311"/>
    </source>
</evidence>